<evidence type="ECO:0000313" key="3">
    <source>
        <dbReference type="EMBL" id="MBL4933749.1"/>
    </source>
</evidence>
<protein>
    <submittedName>
        <fullName evidence="3">SDR family oxidoreductase</fullName>
    </submittedName>
</protein>
<comment type="caution">
    <text evidence="3">The sequence shown here is derived from an EMBL/GenBank/DDBJ whole genome shotgun (WGS) entry which is preliminary data.</text>
</comment>
<dbReference type="Pfam" id="PF01370">
    <property type="entry name" value="Epimerase"/>
    <property type="match status" value="1"/>
</dbReference>
<dbReference type="PANTHER" id="PTHR43000">
    <property type="entry name" value="DTDP-D-GLUCOSE 4,6-DEHYDRATASE-RELATED"/>
    <property type="match status" value="1"/>
</dbReference>
<gene>
    <name evidence="3" type="ORF">JK634_18360</name>
</gene>
<dbReference type="CDD" id="cd05265">
    <property type="entry name" value="SDR_a1"/>
    <property type="match status" value="1"/>
</dbReference>
<dbReference type="InterPro" id="IPR036291">
    <property type="entry name" value="NAD(P)-bd_dom_sf"/>
</dbReference>
<keyword evidence="4" id="KW-1185">Reference proteome</keyword>
<sequence>MKVLFIGGTGNISGEISKLVIEKGWDLYLLNRGNRLDKIPEGAKAIIADINNEEEVSKLIKNMKFDVVADFIAFKPEQIERDIRLFTKKTKQFIFISTASVYQKPSAYHMITESTPLYNPYWKYSRDKIKCEELLIEEFRESKFPVTIVRPSHTYGIEKIPLAVKSGKGAWSVINRIINGKPVIIHGDGTSFWTLTHNTDFAKAFIGLMGNRSAIGEAVHITSDEAITWNEVYDCIGNILNVEVKKVHVASDLLVALKPELEGDLIGDKANSLIFDNSKIKRLVPDFIAATRFYEGVKISIEYLLANSELQVEDEEFDSFCDKVIELQEKIISSYKL</sequence>
<name>A0A937K617_9CLOT</name>
<feature type="domain" description="NAD-dependent epimerase/dehydratase" evidence="2">
    <location>
        <begin position="4"/>
        <end position="214"/>
    </location>
</feature>
<evidence type="ECO:0000313" key="4">
    <source>
        <dbReference type="Proteomes" id="UP000623681"/>
    </source>
</evidence>
<dbReference type="EMBL" id="JAESWA010000027">
    <property type="protein sequence ID" value="MBL4933749.1"/>
    <property type="molecule type" value="Genomic_DNA"/>
</dbReference>
<dbReference type="Proteomes" id="UP000623681">
    <property type="component" value="Unassembled WGS sequence"/>
</dbReference>
<dbReference type="InterPro" id="IPR001509">
    <property type="entry name" value="Epimerase_deHydtase"/>
</dbReference>
<evidence type="ECO:0000256" key="1">
    <source>
        <dbReference type="ARBA" id="ARBA00007637"/>
    </source>
</evidence>
<organism evidence="3 4">
    <name type="scientific">Clostridium paridis</name>
    <dbReference type="NCBI Taxonomy" id="2803863"/>
    <lineage>
        <taxon>Bacteria</taxon>
        <taxon>Bacillati</taxon>
        <taxon>Bacillota</taxon>
        <taxon>Clostridia</taxon>
        <taxon>Eubacteriales</taxon>
        <taxon>Clostridiaceae</taxon>
        <taxon>Clostridium</taxon>
    </lineage>
</organism>
<reference evidence="3" key="1">
    <citation type="submission" date="2021-01" db="EMBL/GenBank/DDBJ databases">
        <title>Genome public.</title>
        <authorList>
            <person name="Liu C."/>
            <person name="Sun Q."/>
        </authorList>
    </citation>
    <scope>NUCLEOTIDE SEQUENCE</scope>
    <source>
        <strain evidence="3">YIM B02565</strain>
    </source>
</reference>
<evidence type="ECO:0000259" key="2">
    <source>
        <dbReference type="Pfam" id="PF01370"/>
    </source>
</evidence>
<dbReference type="RefSeq" id="WP_202769184.1">
    <property type="nucleotide sequence ID" value="NZ_JAESWA010000027.1"/>
</dbReference>
<dbReference type="Gene3D" id="3.40.50.720">
    <property type="entry name" value="NAD(P)-binding Rossmann-like Domain"/>
    <property type="match status" value="1"/>
</dbReference>
<proteinExistence type="inferred from homology"/>
<dbReference type="AlphaFoldDB" id="A0A937K617"/>
<dbReference type="SUPFAM" id="SSF51735">
    <property type="entry name" value="NAD(P)-binding Rossmann-fold domains"/>
    <property type="match status" value="1"/>
</dbReference>
<accession>A0A937K617</accession>
<comment type="similarity">
    <text evidence="1">Belongs to the NAD(P)-dependent epimerase/dehydratase family.</text>
</comment>